<organism evidence="2 3">
    <name type="scientific">Batrachochytrium salamandrivorans</name>
    <dbReference type="NCBI Taxonomy" id="1357716"/>
    <lineage>
        <taxon>Eukaryota</taxon>
        <taxon>Fungi</taxon>
        <taxon>Fungi incertae sedis</taxon>
        <taxon>Chytridiomycota</taxon>
        <taxon>Chytridiomycota incertae sedis</taxon>
        <taxon>Chytridiomycetes</taxon>
        <taxon>Rhizophydiales</taxon>
        <taxon>Rhizophydiales incertae sedis</taxon>
        <taxon>Batrachochytrium</taxon>
    </lineage>
</organism>
<evidence type="ECO:0000313" key="2">
    <source>
        <dbReference type="EMBL" id="KAH6595309.1"/>
    </source>
</evidence>
<evidence type="ECO:0000313" key="3">
    <source>
        <dbReference type="Proteomes" id="UP001648503"/>
    </source>
</evidence>
<comment type="caution">
    <text evidence="2">The sequence shown here is derived from an EMBL/GenBank/DDBJ whole genome shotgun (WGS) entry which is preliminary data.</text>
</comment>
<gene>
    <name evidence="2" type="ORF">BASA50_005953</name>
</gene>
<evidence type="ECO:0000256" key="1">
    <source>
        <dbReference type="SAM" id="MobiDB-lite"/>
    </source>
</evidence>
<proteinExistence type="predicted"/>
<sequence length="195" mass="22500">MKTIEEQLKRKDLLEGERPGLEKHYAGSVNDLKKAESALVAKQDELKKAKKQRYGIWIKLGILEENLKREAEQDAKNKSKTDASSSSNPHRDILQKQIDEDCPNDADLSVAYDDIDEGVDKLDDMIDKAKNPKKKLELSKTRNKVVEASNKFAREIEFVRYKCFHAKKMQEEFGWQLQSSLTWGVVQSVWQIFSK</sequence>
<name>A0ABQ8FBC6_9FUNG</name>
<feature type="region of interest" description="Disordered" evidence="1">
    <location>
        <begin position="1"/>
        <end position="27"/>
    </location>
</feature>
<dbReference type="EMBL" id="JAFCIX010000311">
    <property type="protein sequence ID" value="KAH6595309.1"/>
    <property type="molecule type" value="Genomic_DNA"/>
</dbReference>
<protein>
    <submittedName>
        <fullName evidence="2">Uncharacterized protein</fullName>
    </submittedName>
</protein>
<keyword evidence="3" id="KW-1185">Reference proteome</keyword>
<reference evidence="2 3" key="1">
    <citation type="submission" date="2021-02" db="EMBL/GenBank/DDBJ databases">
        <title>Variation within the Batrachochytrium salamandrivorans European outbreak.</title>
        <authorList>
            <person name="Kelly M."/>
            <person name="Pasmans F."/>
            <person name="Shea T.P."/>
            <person name="Munoz J.F."/>
            <person name="Carranza S."/>
            <person name="Cuomo C.A."/>
            <person name="Martel A."/>
        </authorList>
    </citation>
    <scope>NUCLEOTIDE SEQUENCE [LARGE SCALE GENOMIC DNA]</scope>
    <source>
        <strain evidence="2 3">AMFP18/2</strain>
    </source>
</reference>
<dbReference type="Proteomes" id="UP001648503">
    <property type="component" value="Unassembled WGS sequence"/>
</dbReference>
<accession>A0ABQ8FBC6</accession>